<dbReference type="PANTHER" id="PTHR43133:SF51">
    <property type="entry name" value="RNA POLYMERASE SIGMA FACTOR"/>
    <property type="match status" value="1"/>
</dbReference>
<dbReference type="Gene3D" id="1.10.10.10">
    <property type="entry name" value="Winged helix-like DNA-binding domain superfamily/Winged helix DNA-binding domain"/>
    <property type="match status" value="1"/>
</dbReference>
<dbReference type="PANTHER" id="PTHR43133">
    <property type="entry name" value="RNA POLYMERASE ECF-TYPE SIGMA FACTO"/>
    <property type="match status" value="1"/>
</dbReference>
<comment type="caution">
    <text evidence="7">The sequence shown here is derived from an EMBL/GenBank/DDBJ whole genome shotgun (WGS) entry which is preliminary data.</text>
</comment>
<dbReference type="Pfam" id="PF08281">
    <property type="entry name" value="Sigma70_r4_2"/>
    <property type="match status" value="1"/>
</dbReference>
<evidence type="ECO:0000259" key="6">
    <source>
        <dbReference type="Pfam" id="PF08281"/>
    </source>
</evidence>
<dbReference type="InterPro" id="IPR036388">
    <property type="entry name" value="WH-like_DNA-bd_sf"/>
</dbReference>
<dbReference type="SUPFAM" id="SSF88946">
    <property type="entry name" value="Sigma2 domain of RNA polymerase sigma factors"/>
    <property type="match status" value="1"/>
</dbReference>
<dbReference type="GO" id="GO:0003677">
    <property type="term" value="F:DNA binding"/>
    <property type="evidence" value="ECO:0007669"/>
    <property type="project" value="InterPro"/>
</dbReference>
<gene>
    <name evidence="7" type="ORF">ADM90_20675</name>
</gene>
<evidence type="ECO:0000259" key="5">
    <source>
        <dbReference type="Pfam" id="PF04542"/>
    </source>
</evidence>
<evidence type="ECO:0000256" key="3">
    <source>
        <dbReference type="ARBA" id="ARBA00023082"/>
    </source>
</evidence>
<dbReference type="InterPro" id="IPR013324">
    <property type="entry name" value="RNA_pol_sigma_r3/r4-like"/>
</dbReference>
<keyword evidence="3" id="KW-0731">Sigma factor</keyword>
<dbReference type="AlphaFoldDB" id="A0A0N0CUN6"/>
<evidence type="ECO:0000256" key="2">
    <source>
        <dbReference type="ARBA" id="ARBA00023015"/>
    </source>
</evidence>
<evidence type="ECO:0000313" key="7">
    <source>
        <dbReference type="EMBL" id="KOY80267.1"/>
    </source>
</evidence>
<dbReference type="InterPro" id="IPR007627">
    <property type="entry name" value="RNA_pol_sigma70_r2"/>
</dbReference>
<keyword evidence="2" id="KW-0805">Transcription regulation</keyword>
<reference evidence="7 8" key="1">
    <citation type="submission" date="2015-07" db="EMBL/GenBank/DDBJ databases">
        <title>Genome sequencing project for genomic taxonomy and phylogenomics of Bacillus-like bacteria.</title>
        <authorList>
            <person name="Liu B."/>
            <person name="Wang J."/>
            <person name="Zhu Y."/>
            <person name="Liu G."/>
            <person name="Chen Q."/>
            <person name="Chen Z."/>
            <person name="Che J."/>
            <person name="Ge C."/>
            <person name="Shi H."/>
            <person name="Pan Z."/>
            <person name="Liu X."/>
        </authorList>
    </citation>
    <scope>NUCLEOTIDE SEQUENCE [LARGE SCALE GENOMIC DNA]</scope>
    <source>
        <strain evidence="7 8">DSM 54</strain>
    </source>
</reference>
<dbReference type="GO" id="GO:0016987">
    <property type="term" value="F:sigma factor activity"/>
    <property type="evidence" value="ECO:0007669"/>
    <property type="project" value="UniProtKB-KW"/>
</dbReference>
<dbReference type="InterPro" id="IPR013325">
    <property type="entry name" value="RNA_pol_sigma_r2"/>
</dbReference>
<feature type="domain" description="RNA polymerase sigma-70 region 2" evidence="5">
    <location>
        <begin position="12"/>
        <end position="75"/>
    </location>
</feature>
<dbReference type="NCBIfam" id="TIGR02937">
    <property type="entry name" value="sigma70-ECF"/>
    <property type="match status" value="1"/>
</dbReference>
<dbReference type="Pfam" id="PF04542">
    <property type="entry name" value="Sigma70_r2"/>
    <property type="match status" value="1"/>
</dbReference>
<dbReference type="OrthoDB" id="9784984at2"/>
<dbReference type="InterPro" id="IPR039425">
    <property type="entry name" value="RNA_pol_sigma-70-like"/>
</dbReference>
<sequence>MAKQSMNEFLQQVGILLYRYLRKRGLAHEDAEDIVQDTCYKFLLHKDGIQSDKVMSWLYRVATNQFYDIKRKEQRHPTTELDEMQWTALTNIPEIQALKNERLKDIRSTLETLSSLHQELLVLKYELGLSYKEISALMSKNENTLKTHVRRAREEFTKRFQEEMDDE</sequence>
<feature type="domain" description="RNA polymerase sigma factor 70 region 4 type 2" evidence="6">
    <location>
        <begin position="105"/>
        <end position="154"/>
    </location>
</feature>
<evidence type="ECO:0000256" key="1">
    <source>
        <dbReference type="ARBA" id="ARBA00010641"/>
    </source>
</evidence>
<dbReference type="InterPro" id="IPR013249">
    <property type="entry name" value="RNA_pol_sigma70_r4_t2"/>
</dbReference>
<dbReference type="GO" id="GO:0006352">
    <property type="term" value="P:DNA-templated transcription initiation"/>
    <property type="evidence" value="ECO:0007669"/>
    <property type="project" value="InterPro"/>
</dbReference>
<keyword evidence="8" id="KW-1185">Reference proteome</keyword>
<evidence type="ECO:0000313" key="8">
    <source>
        <dbReference type="Proteomes" id="UP000037977"/>
    </source>
</evidence>
<name>A0A0N0CUN6_9BACI</name>
<dbReference type="RefSeq" id="WP_053996769.1">
    <property type="nucleotide sequence ID" value="NZ_CP065643.1"/>
</dbReference>
<proteinExistence type="inferred from homology"/>
<evidence type="ECO:0000256" key="4">
    <source>
        <dbReference type="ARBA" id="ARBA00023163"/>
    </source>
</evidence>
<dbReference type="Proteomes" id="UP000037977">
    <property type="component" value="Unassembled WGS sequence"/>
</dbReference>
<accession>A0A0N0CUN6</accession>
<dbReference type="STRING" id="33935.ADM90_20675"/>
<organism evidence="7 8">
    <name type="scientific">Lysinibacillus macroides</name>
    <dbReference type="NCBI Taxonomy" id="33935"/>
    <lineage>
        <taxon>Bacteria</taxon>
        <taxon>Bacillati</taxon>
        <taxon>Bacillota</taxon>
        <taxon>Bacilli</taxon>
        <taxon>Bacillales</taxon>
        <taxon>Bacillaceae</taxon>
        <taxon>Lysinibacillus</taxon>
    </lineage>
</organism>
<dbReference type="InterPro" id="IPR014284">
    <property type="entry name" value="RNA_pol_sigma-70_dom"/>
</dbReference>
<dbReference type="PATRIC" id="fig|33935.3.peg.4374"/>
<comment type="similarity">
    <text evidence="1">Belongs to the sigma-70 factor family. ECF subfamily.</text>
</comment>
<dbReference type="Gene3D" id="1.10.1740.10">
    <property type="match status" value="1"/>
</dbReference>
<protein>
    <submittedName>
        <fullName evidence="7">RNA polymerase sigma factor, sigma-70 family protein</fullName>
    </submittedName>
</protein>
<dbReference type="EMBL" id="LGCI01000011">
    <property type="protein sequence ID" value="KOY80267.1"/>
    <property type="molecule type" value="Genomic_DNA"/>
</dbReference>
<keyword evidence="4" id="KW-0804">Transcription</keyword>
<dbReference type="SUPFAM" id="SSF88659">
    <property type="entry name" value="Sigma3 and sigma4 domains of RNA polymerase sigma factors"/>
    <property type="match status" value="1"/>
</dbReference>